<dbReference type="PANTHER" id="PTHR43798">
    <property type="entry name" value="MONOACYLGLYCEROL LIPASE"/>
    <property type="match status" value="1"/>
</dbReference>
<dbReference type="AlphaFoldDB" id="A0A846MZS1"/>
<evidence type="ECO:0000313" key="2">
    <source>
        <dbReference type="EMBL" id="NIK88601.1"/>
    </source>
</evidence>
<dbReference type="RefSeq" id="WP_167082761.1">
    <property type="nucleotide sequence ID" value="NZ_BAAADC010000001.1"/>
</dbReference>
<dbReference type="SUPFAM" id="SSF53474">
    <property type="entry name" value="alpha/beta-Hydrolases"/>
    <property type="match status" value="1"/>
</dbReference>
<accession>A0A846MZS1</accession>
<reference evidence="2 3" key="1">
    <citation type="submission" date="2020-03" db="EMBL/GenBank/DDBJ databases">
        <title>Genomic Encyclopedia of Type Strains, Phase IV (KMG-IV): sequencing the most valuable type-strain genomes for metagenomic binning, comparative biology and taxonomic classification.</title>
        <authorList>
            <person name="Goeker M."/>
        </authorList>
    </citation>
    <scope>NUCLEOTIDE SEQUENCE [LARGE SCALE GENOMIC DNA]</scope>
    <source>
        <strain evidence="2 3">DSM 19867</strain>
    </source>
</reference>
<keyword evidence="3" id="KW-1185">Reference proteome</keyword>
<dbReference type="Pfam" id="PF12697">
    <property type="entry name" value="Abhydrolase_6"/>
    <property type="match status" value="1"/>
</dbReference>
<organism evidence="2 3">
    <name type="scientific">Rhizomicrobium palustre</name>
    <dbReference type="NCBI Taxonomy" id="189966"/>
    <lineage>
        <taxon>Bacteria</taxon>
        <taxon>Pseudomonadati</taxon>
        <taxon>Pseudomonadota</taxon>
        <taxon>Alphaproteobacteria</taxon>
        <taxon>Micropepsales</taxon>
        <taxon>Micropepsaceae</taxon>
        <taxon>Rhizomicrobium</taxon>
    </lineage>
</organism>
<dbReference type="GO" id="GO:0016020">
    <property type="term" value="C:membrane"/>
    <property type="evidence" value="ECO:0007669"/>
    <property type="project" value="TreeGrafter"/>
</dbReference>
<dbReference type="PANTHER" id="PTHR43798:SF33">
    <property type="entry name" value="HYDROLASE, PUTATIVE (AFU_ORTHOLOGUE AFUA_2G14860)-RELATED"/>
    <property type="match status" value="1"/>
</dbReference>
<dbReference type="InterPro" id="IPR050266">
    <property type="entry name" value="AB_hydrolase_sf"/>
</dbReference>
<dbReference type="EMBL" id="JAASRM010000001">
    <property type="protein sequence ID" value="NIK88601.1"/>
    <property type="molecule type" value="Genomic_DNA"/>
</dbReference>
<evidence type="ECO:0000259" key="1">
    <source>
        <dbReference type="Pfam" id="PF12697"/>
    </source>
</evidence>
<proteinExistence type="predicted"/>
<dbReference type="Proteomes" id="UP000570514">
    <property type="component" value="Unassembled WGS sequence"/>
</dbReference>
<name>A0A846MZS1_9PROT</name>
<dbReference type="InterPro" id="IPR000073">
    <property type="entry name" value="AB_hydrolase_1"/>
</dbReference>
<protein>
    <submittedName>
        <fullName evidence="2">Pimeloyl-ACP methyl ester carboxylesterase</fullName>
    </submittedName>
</protein>
<comment type="caution">
    <text evidence="2">The sequence shown here is derived from an EMBL/GenBank/DDBJ whole genome shotgun (WGS) entry which is preliminary data.</text>
</comment>
<evidence type="ECO:0000313" key="3">
    <source>
        <dbReference type="Proteomes" id="UP000570514"/>
    </source>
</evidence>
<feature type="domain" description="AB hydrolase-1" evidence="1">
    <location>
        <begin position="65"/>
        <end position="303"/>
    </location>
</feature>
<dbReference type="Gene3D" id="3.40.50.1820">
    <property type="entry name" value="alpha/beta hydrolase"/>
    <property type="match status" value="1"/>
</dbReference>
<sequence>MSDDIVSRIDFPELETPLAGLAGRPPEAPKWFREVVAVAPKHEHVMVDGARIHYLRWGDPSKPGLLLIHGNAAHAYWWSFIAPFLSRDYHVAAIDLSGMGDSEWRPGGYSMEGFAAEALAVCEHSGMLSVAEPPVILGHSFGGFVTILAGALYGERLAGTVILDAPVNPPDRPRPGTPTFRAHNIYPDMTTALGRFRLLPPQTCDNLFILDYVARHSLREAGEGYTWKFDPQIWRNFSIGDMAALLRDTKCRIAIFRGENSILMPPAVGEFMFNLLGRSAPVVEIPQAQHHVMLDQPLALVAALRALLADWEHSDPSRSPDEVDFG</sequence>
<dbReference type="InterPro" id="IPR029058">
    <property type="entry name" value="AB_hydrolase_fold"/>
</dbReference>
<gene>
    <name evidence="2" type="ORF">FHS83_001919</name>
</gene>